<dbReference type="PRINTS" id="PR00463">
    <property type="entry name" value="EP450I"/>
</dbReference>
<dbReference type="EMBL" id="KB932931">
    <property type="protein sequence ID" value="EOO02154.1"/>
    <property type="molecule type" value="Genomic_DNA"/>
</dbReference>
<organism evidence="6 7">
    <name type="scientific">Phaeoacremonium minimum (strain UCR-PA7)</name>
    <name type="common">Esca disease fungus</name>
    <name type="synonym">Togninia minima</name>
    <dbReference type="NCBI Taxonomy" id="1286976"/>
    <lineage>
        <taxon>Eukaryota</taxon>
        <taxon>Fungi</taxon>
        <taxon>Dikarya</taxon>
        <taxon>Ascomycota</taxon>
        <taxon>Pezizomycotina</taxon>
        <taxon>Sordariomycetes</taxon>
        <taxon>Sordariomycetidae</taxon>
        <taxon>Togniniales</taxon>
        <taxon>Togniniaceae</taxon>
        <taxon>Phaeoacremonium</taxon>
    </lineage>
</organism>
<dbReference type="GO" id="GO:0004497">
    <property type="term" value="F:monooxygenase activity"/>
    <property type="evidence" value="ECO:0007669"/>
    <property type="project" value="UniProtKB-KW"/>
</dbReference>
<keyword evidence="4" id="KW-0560">Oxidoreductase</keyword>
<keyword evidence="5" id="KW-0408">Iron</keyword>
<reference evidence="7" key="1">
    <citation type="journal article" date="2013" name="Genome Announc.">
        <title>Draft genome sequence of the ascomycete Phaeoacremonium aleophilum strain UCR-PA7, a causal agent of the esca disease complex in grapevines.</title>
        <authorList>
            <person name="Blanco-Ulate B."/>
            <person name="Rolshausen P."/>
            <person name="Cantu D."/>
        </authorList>
    </citation>
    <scope>NUCLEOTIDE SEQUENCE [LARGE SCALE GENOMIC DNA]</scope>
    <source>
        <strain evidence="7">UCR-PA7</strain>
    </source>
</reference>
<evidence type="ECO:0000256" key="5">
    <source>
        <dbReference type="ARBA" id="ARBA00023004"/>
    </source>
</evidence>
<keyword evidence="2" id="KW-0349">Heme</keyword>
<dbReference type="InterPro" id="IPR036396">
    <property type="entry name" value="Cyt_P450_sf"/>
</dbReference>
<evidence type="ECO:0000256" key="4">
    <source>
        <dbReference type="ARBA" id="ARBA00023002"/>
    </source>
</evidence>
<dbReference type="PANTHER" id="PTHR24305:SF96">
    <property type="entry name" value="CYTOCHROME P450 MONOOXYGENASE STCB-RELATED"/>
    <property type="match status" value="1"/>
</dbReference>
<name>R8BS48_PHAM7</name>
<gene>
    <name evidence="6" type="ORF">UCRPA7_2344</name>
</gene>
<evidence type="ECO:0000256" key="3">
    <source>
        <dbReference type="ARBA" id="ARBA00022723"/>
    </source>
</evidence>
<dbReference type="HOGENOM" id="CLU_1647811_0_0_1"/>
<dbReference type="GO" id="GO:0016705">
    <property type="term" value="F:oxidoreductase activity, acting on paired donors, with incorporation or reduction of molecular oxygen"/>
    <property type="evidence" value="ECO:0007669"/>
    <property type="project" value="InterPro"/>
</dbReference>
<dbReference type="RefSeq" id="XP_007913120.1">
    <property type="nucleotide sequence ID" value="XM_007914929.1"/>
</dbReference>
<dbReference type="Pfam" id="PF00067">
    <property type="entry name" value="p450"/>
    <property type="match status" value="1"/>
</dbReference>
<dbReference type="OrthoDB" id="1470350at2759"/>
<evidence type="ECO:0000313" key="7">
    <source>
        <dbReference type="Proteomes" id="UP000014074"/>
    </source>
</evidence>
<keyword evidence="6" id="KW-0503">Monooxygenase</keyword>
<comment type="similarity">
    <text evidence="1">Belongs to the cytochrome P450 family.</text>
</comment>
<dbReference type="GO" id="GO:0020037">
    <property type="term" value="F:heme binding"/>
    <property type="evidence" value="ECO:0007669"/>
    <property type="project" value="InterPro"/>
</dbReference>
<dbReference type="InterPro" id="IPR050121">
    <property type="entry name" value="Cytochrome_P450_monoxygenase"/>
</dbReference>
<sequence>MAADPSTKPTLFSKLFKAGEEGLSDEEIIADAQAYIIAGSDTTAVTLTYLIWAVCRHREVKRNLLAELATLPHDFNADDLSELPYLNQVIDETLRVYGALPAGLPRIVPPGGANLAGYWVPGGTTVTAQAYTMHRNPLVYPRPETFDPSRWATATKAMKDSLMPFGLGSRSTLPSSVLSRRNEAVDYKS</sequence>
<dbReference type="InterPro" id="IPR002401">
    <property type="entry name" value="Cyt_P450_E_grp-I"/>
</dbReference>
<accession>R8BS48</accession>
<evidence type="ECO:0000313" key="6">
    <source>
        <dbReference type="EMBL" id="EOO02154.1"/>
    </source>
</evidence>
<evidence type="ECO:0000256" key="2">
    <source>
        <dbReference type="ARBA" id="ARBA00022617"/>
    </source>
</evidence>
<dbReference type="AlphaFoldDB" id="R8BS48"/>
<dbReference type="GO" id="GO:0005506">
    <property type="term" value="F:iron ion binding"/>
    <property type="evidence" value="ECO:0007669"/>
    <property type="project" value="InterPro"/>
</dbReference>
<dbReference type="eggNOG" id="KOG0156">
    <property type="taxonomic scope" value="Eukaryota"/>
</dbReference>
<keyword evidence="3" id="KW-0479">Metal-binding</keyword>
<dbReference type="PANTHER" id="PTHR24305">
    <property type="entry name" value="CYTOCHROME P450"/>
    <property type="match status" value="1"/>
</dbReference>
<dbReference type="Gene3D" id="1.10.630.10">
    <property type="entry name" value="Cytochrome P450"/>
    <property type="match status" value="1"/>
</dbReference>
<dbReference type="InterPro" id="IPR001128">
    <property type="entry name" value="Cyt_P450"/>
</dbReference>
<dbReference type="SUPFAM" id="SSF48264">
    <property type="entry name" value="Cytochrome P450"/>
    <property type="match status" value="1"/>
</dbReference>
<dbReference type="KEGG" id="tmn:UCRPA7_2344"/>
<proteinExistence type="inferred from homology"/>
<dbReference type="GeneID" id="19322583"/>
<dbReference type="PRINTS" id="PR00385">
    <property type="entry name" value="P450"/>
</dbReference>
<dbReference type="Proteomes" id="UP000014074">
    <property type="component" value="Unassembled WGS sequence"/>
</dbReference>
<keyword evidence="7" id="KW-1185">Reference proteome</keyword>
<evidence type="ECO:0000256" key="1">
    <source>
        <dbReference type="ARBA" id="ARBA00010617"/>
    </source>
</evidence>
<protein>
    <submittedName>
        <fullName evidence="6">Putative benzoate 4-monooxygenase cytochrome protein</fullName>
    </submittedName>
</protein>